<reference evidence="1 2" key="1">
    <citation type="submission" date="2019-08" db="EMBL/GenBank/DDBJ databases">
        <authorList>
            <person name="Peeters C."/>
        </authorList>
    </citation>
    <scope>NUCLEOTIDE SEQUENCE [LARGE SCALE GENOMIC DNA]</scope>
    <source>
        <strain evidence="1 2">LMG 31121</strain>
    </source>
</reference>
<accession>A0A5E5BI64</accession>
<gene>
    <name evidence="1" type="ORF">PSP31121_05544</name>
</gene>
<dbReference type="EMBL" id="CABPSR010000045">
    <property type="protein sequence ID" value="VVE85911.1"/>
    <property type="molecule type" value="Genomic_DNA"/>
</dbReference>
<dbReference type="InterPro" id="IPR011990">
    <property type="entry name" value="TPR-like_helical_dom_sf"/>
</dbReference>
<evidence type="ECO:0000313" key="2">
    <source>
        <dbReference type="Proteomes" id="UP000335538"/>
    </source>
</evidence>
<dbReference type="AlphaFoldDB" id="A0A5E5BI64"/>
<dbReference type="SUPFAM" id="SSF48452">
    <property type="entry name" value="TPR-like"/>
    <property type="match status" value="1"/>
</dbReference>
<sequence>MSLLDGLSPVSIARPDMRYGPEQSDDQIDVLLKTVDFSKPETVKNAYEAISKMSIMTFLLDLIFYGGDHADGLKAFAHLALQRCAETAGADPSEIPGKRDMALRTLRGGLTWHGQDALAKTLDNTRVADNSFAKYFTLDDRRAMAADALLTAAKKSMEEGAYSQAAETYLRAHTAYTLLNLPRMATDARRSAAEASVKAGLHREAGHLYLLVHQAYQFLNLPREATDARLAAAEALLSVQPSDAVDAPAHHAAGKAAALGAADDYARQGLYEPAAAANLKVARLSPEKTAPEFFRKSAICFLLARDVYTKQKLLQRAADAGKSAVQAFVSAKSYPDAEIAAAKAAETYDLLALHPQAEEVRLMAQRVV</sequence>
<dbReference type="Proteomes" id="UP000335538">
    <property type="component" value="Unassembled WGS sequence"/>
</dbReference>
<evidence type="ECO:0000313" key="1">
    <source>
        <dbReference type="EMBL" id="VVE85911.1"/>
    </source>
</evidence>
<dbReference type="RefSeq" id="WP_150811555.1">
    <property type="nucleotide sequence ID" value="NZ_CABPSR010000045.1"/>
</dbReference>
<protein>
    <submittedName>
        <fullName evidence="1">Uncharacterized protein</fullName>
    </submittedName>
</protein>
<proteinExistence type="predicted"/>
<name>A0A5E5BI64_9BURK</name>
<organism evidence="1 2">
    <name type="scientific">Pandoraea sputorum</name>
    <dbReference type="NCBI Taxonomy" id="93222"/>
    <lineage>
        <taxon>Bacteria</taxon>
        <taxon>Pseudomonadati</taxon>
        <taxon>Pseudomonadota</taxon>
        <taxon>Betaproteobacteria</taxon>
        <taxon>Burkholderiales</taxon>
        <taxon>Burkholderiaceae</taxon>
        <taxon>Pandoraea</taxon>
    </lineage>
</organism>